<sequence>MTASKVARSNGLIEAIDAGNMSYKALRLGSVCYNIGVSKMKKIHLAVIVAVTMAAAPVTAGNMAAPVMEPSVIVADTTGSSANQAEIVTLTLTALVFLTAIISAN</sequence>
<name>A0A1H8AKB2_9RHOB</name>
<evidence type="ECO:0000313" key="2">
    <source>
        <dbReference type="EMBL" id="SEM71195.1"/>
    </source>
</evidence>
<accession>A0A1H8AKB2</accession>
<gene>
    <name evidence="2" type="ORF">SAMN04488077_10774</name>
</gene>
<keyword evidence="1" id="KW-0472">Membrane</keyword>
<keyword evidence="1" id="KW-0812">Transmembrane</keyword>
<dbReference type="EMBL" id="FOBO01000007">
    <property type="protein sequence ID" value="SEM71195.1"/>
    <property type="molecule type" value="Genomic_DNA"/>
</dbReference>
<organism evidence="2 3">
    <name type="scientific">Roseovarius tolerans</name>
    <dbReference type="NCBI Taxonomy" id="74031"/>
    <lineage>
        <taxon>Bacteria</taxon>
        <taxon>Pseudomonadati</taxon>
        <taxon>Pseudomonadota</taxon>
        <taxon>Alphaproteobacteria</taxon>
        <taxon>Rhodobacterales</taxon>
        <taxon>Roseobacteraceae</taxon>
        <taxon>Roseovarius</taxon>
    </lineage>
</organism>
<proteinExistence type="predicted"/>
<dbReference type="Proteomes" id="UP000182160">
    <property type="component" value="Unassembled WGS sequence"/>
</dbReference>
<feature type="transmembrane region" description="Helical" evidence="1">
    <location>
        <begin position="85"/>
        <end position="104"/>
    </location>
</feature>
<evidence type="ECO:0000256" key="1">
    <source>
        <dbReference type="SAM" id="Phobius"/>
    </source>
</evidence>
<feature type="transmembrane region" description="Helical" evidence="1">
    <location>
        <begin position="43"/>
        <end position="65"/>
    </location>
</feature>
<dbReference type="AlphaFoldDB" id="A0A1H8AKB2"/>
<protein>
    <submittedName>
        <fullName evidence="2">Uncharacterized protein</fullName>
    </submittedName>
</protein>
<evidence type="ECO:0000313" key="3">
    <source>
        <dbReference type="Proteomes" id="UP000182160"/>
    </source>
</evidence>
<reference evidence="2 3" key="1">
    <citation type="submission" date="2016-10" db="EMBL/GenBank/DDBJ databases">
        <authorList>
            <person name="de Groot N.N."/>
        </authorList>
    </citation>
    <scope>NUCLEOTIDE SEQUENCE [LARGE SCALE GENOMIC DNA]</scope>
    <source>
        <strain evidence="2 3">DSM 11457</strain>
    </source>
</reference>
<keyword evidence="1" id="KW-1133">Transmembrane helix</keyword>